<evidence type="ECO:0000313" key="2">
    <source>
        <dbReference type="Proteomes" id="UP001281147"/>
    </source>
</evidence>
<proteinExistence type="predicted"/>
<reference evidence="1" key="1">
    <citation type="submission" date="2023-07" db="EMBL/GenBank/DDBJ databases">
        <title>Black Yeasts Isolated from many extreme environments.</title>
        <authorList>
            <person name="Coleine C."/>
            <person name="Stajich J.E."/>
            <person name="Selbmann L."/>
        </authorList>
    </citation>
    <scope>NUCLEOTIDE SEQUENCE</scope>
    <source>
        <strain evidence="1">CCFEE 5714</strain>
    </source>
</reference>
<dbReference type="Proteomes" id="UP001281147">
    <property type="component" value="Unassembled WGS sequence"/>
</dbReference>
<keyword evidence="2" id="KW-1185">Reference proteome</keyword>
<organism evidence="1 2">
    <name type="scientific">Vermiconidia calcicola</name>
    <dbReference type="NCBI Taxonomy" id="1690605"/>
    <lineage>
        <taxon>Eukaryota</taxon>
        <taxon>Fungi</taxon>
        <taxon>Dikarya</taxon>
        <taxon>Ascomycota</taxon>
        <taxon>Pezizomycotina</taxon>
        <taxon>Dothideomycetes</taxon>
        <taxon>Dothideomycetidae</taxon>
        <taxon>Mycosphaerellales</taxon>
        <taxon>Extremaceae</taxon>
        <taxon>Vermiconidia</taxon>
    </lineage>
</organism>
<protein>
    <submittedName>
        <fullName evidence="1">Uncharacterized protein</fullName>
    </submittedName>
</protein>
<name>A0ACC3NLR5_9PEZI</name>
<accession>A0ACC3NLR5</accession>
<comment type="caution">
    <text evidence="1">The sequence shown here is derived from an EMBL/GenBank/DDBJ whole genome shotgun (WGS) entry which is preliminary data.</text>
</comment>
<evidence type="ECO:0000313" key="1">
    <source>
        <dbReference type="EMBL" id="KAK3719259.1"/>
    </source>
</evidence>
<sequence>MSPVKEPQKAAEDTLDVGKHHLAESTQLTFVKNIYGALLLSAGGLLSLILETGSPSLSASNPGLGQLLRGLGFPSGLVLVYLVGAELFTGYPMWFAMTALERSGRPIEYVRGAIVSWVGNFIGAAFFAAVFTHFTEILAEEPFRSGTVHILTEDIIEQKWHVIFLRAIVCGFLVTLAMFLGTQCHDGVSKTIALHLPFFISVTAKCPHAVEYMYLGVIGMLLGSPLSIGGLLWKCLLPITLGNIIGGAVFTGAYMWWVFLVCGDEKAGQGSGWGAVSLGNGGPE</sequence>
<gene>
    <name evidence="1" type="ORF">LTR37_004478</name>
</gene>
<dbReference type="EMBL" id="JAUTXU010000027">
    <property type="protein sequence ID" value="KAK3719259.1"/>
    <property type="molecule type" value="Genomic_DNA"/>
</dbReference>